<keyword evidence="8" id="KW-0732">Signal</keyword>
<keyword evidence="11" id="KW-1185">Reference proteome</keyword>
<evidence type="ECO:0000256" key="2">
    <source>
        <dbReference type="ARBA" id="ARBA00022448"/>
    </source>
</evidence>
<keyword evidence="3 7" id="KW-1134">Transmembrane beta strand</keyword>
<dbReference type="Gene3D" id="2.40.170.20">
    <property type="entry name" value="TonB-dependent receptor, beta-barrel domain"/>
    <property type="match status" value="1"/>
</dbReference>
<proteinExistence type="inferred from homology"/>
<evidence type="ECO:0000256" key="8">
    <source>
        <dbReference type="SAM" id="SignalP"/>
    </source>
</evidence>
<dbReference type="InterPro" id="IPR012910">
    <property type="entry name" value="Plug_dom"/>
</dbReference>
<name>A0A1D7QI31_9SPHI</name>
<dbReference type="AlphaFoldDB" id="A0A1D7QI31"/>
<protein>
    <recommendedName>
        <fullName evidence="9">TonB-dependent receptor plug domain-containing protein</fullName>
    </recommendedName>
</protein>
<dbReference type="OrthoDB" id="9768177at2"/>
<evidence type="ECO:0000313" key="11">
    <source>
        <dbReference type="Proteomes" id="UP000094313"/>
    </source>
</evidence>
<dbReference type="Proteomes" id="UP000094313">
    <property type="component" value="Chromosome"/>
</dbReference>
<accession>A0A1D7QI31</accession>
<evidence type="ECO:0000256" key="6">
    <source>
        <dbReference type="ARBA" id="ARBA00023237"/>
    </source>
</evidence>
<evidence type="ECO:0000256" key="4">
    <source>
        <dbReference type="ARBA" id="ARBA00022692"/>
    </source>
</evidence>
<evidence type="ECO:0000313" key="10">
    <source>
        <dbReference type="EMBL" id="AOM78335.1"/>
    </source>
</evidence>
<dbReference type="Gene3D" id="2.170.130.10">
    <property type="entry name" value="TonB-dependent receptor, plug domain"/>
    <property type="match status" value="1"/>
</dbReference>
<evidence type="ECO:0000256" key="1">
    <source>
        <dbReference type="ARBA" id="ARBA00004571"/>
    </source>
</evidence>
<dbReference type="InterPro" id="IPR008969">
    <property type="entry name" value="CarboxyPept-like_regulatory"/>
</dbReference>
<keyword evidence="6 7" id="KW-0998">Cell outer membrane</keyword>
<dbReference type="SUPFAM" id="SSF56935">
    <property type="entry name" value="Porins"/>
    <property type="match status" value="1"/>
</dbReference>
<comment type="similarity">
    <text evidence="7">Belongs to the TonB-dependent receptor family.</text>
</comment>
<evidence type="ECO:0000256" key="3">
    <source>
        <dbReference type="ARBA" id="ARBA00022452"/>
    </source>
</evidence>
<reference evidence="10 11" key="1">
    <citation type="submission" date="2016-08" db="EMBL/GenBank/DDBJ databases">
        <authorList>
            <person name="Seilhamer J.J."/>
        </authorList>
    </citation>
    <scope>NUCLEOTIDE SEQUENCE [LARGE SCALE GENOMIC DNA]</scope>
    <source>
        <strain evidence="10 11">DX4</strain>
    </source>
</reference>
<keyword evidence="4 7" id="KW-0812">Transmembrane</keyword>
<dbReference type="InterPro" id="IPR023997">
    <property type="entry name" value="TonB-dep_OMP_SusC/RagA_CS"/>
</dbReference>
<evidence type="ECO:0000256" key="7">
    <source>
        <dbReference type="PROSITE-ProRule" id="PRU01360"/>
    </source>
</evidence>
<keyword evidence="2 7" id="KW-0813">Transport</keyword>
<organism evidence="10 11">
    <name type="scientific">Pedobacter steynii</name>
    <dbReference type="NCBI Taxonomy" id="430522"/>
    <lineage>
        <taxon>Bacteria</taxon>
        <taxon>Pseudomonadati</taxon>
        <taxon>Bacteroidota</taxon>
        <taxon>Sphingobacteriia</taxon>
        <taxon>Sphingobacteriales</taxon>
        <taxon>Sphingobacteriaceae</taxon>
        <taxon>Pedobacter</taxon>
    </lineage>
</organism>
<dbReference type="InterPro" id="IPR037066">
    <property type="entry name" value="Plug_dom_sf"/>
</dbReference>
<dbReference type="GO" id="GO:0009279">
    <property type="term" value="C:cell outer membrane"/>
    <property type="evidence" value="ECO:0007669"/>
    <property type="project" value="UniProtKB-SubCell"/>
</dbReference>
<dbReference type="PROSITE" id="PS52016">
    <property type="entry name" value="TONB_DEPENDENT_REC_3"/>
    <property type="match status" value="1"/>
</dbReference>
<dbReference type="Pfam" id="PF13715">
    <property type="entry name" value="CarbopepD_reg_2"/>
    <property type="match status" value="1"/>
</dbReference>
<dbReference type="RefSeq" id="WP_069380000.1">
    <property type="nucleotide sequence ID" value="NZ_CP017141.1"/>
</dbReference>
<dbReference type="SUPFAM" id="SSF49464">
    <property type="entry name" value="Carboxypeptidase regulatory domain-like"/>
    <property type="match status" value="1"/>
</dbReference>
<gene>
    <name evidence="10" type="ORF">BFS30_14815</name>
</gene>
<feature type="domain" description="TonB-dependent receptor plug" evidence="9">
    <location>
        <begin position="117"/>
        <end position="243"/>
    </location>
</feature>
<feature type="signal peptide" evidence="8">
    <location>
        <begin position="1"/>
        <end position="23"/>
    </location>
</feature>
<keyword evidence="5 7" id="KW-0472">Membrane</keyword>
<dbReference type="EMBL" id="CP017141">
    <property type="protein sequence ID" value="AOM78335.1"/>
    <property type="molecule type" value="Genomic_DNA"/>
</dbReference>
<sequence>MNKFYKKLFMVSLLLFFAAFAFAQKKVTGTVTGADDGLPLPGVSVILKGSSKGASTDNQGKFSIDAPADGTLRFSYIGYDAKEISISGKSEITVKLNPSANALKDVVVIGFQEVSRKKSTAAVSTVKAKDLENLPSPSFDKLLQGRVAGLNVQSFSGEPGGRPTFVVRGNSSIGRAVNAARALSSPLFVIDGIPMSNDDLSSFGDLTGTNFIAGLNPNDIESIDVLKDAAAASIYGSRGANGVIVVKTKRGKAGKMDINVNVYGGVSRQGEMAEYITGAQERRFKLDYLNKYANHRDQGLYPQILTDSLNPAFNNANDWQGMFFQTGIIQNYDLSASGGVENINYRFSGNYYNEEGIIKGSGFKRYTMSGSMGVKLNEKLRTDLVFRLSRGDRSRSRGQAPWENPLPINAGTFPTSLLYISPSDRANFTGELETAKDKNINDDITASLSLDYDILKDLHFRTQGSLQSSKANRDIFRPSILDANDVFYVQSSRANYDNFNIDNLLTYSLKPGKDHNLSFLAGNTVNYTSREYTGVGGTGFGNNVITTVTGIDPKNYVKEDPNGNLITGSKTEASGMLSFFGRVNYDFKDRYLFSVSYRADASSRFGKNYRWAYFPAVSAGWVVSDEPFMKSTENWLSSLKVRGSYGVSGNLPGDYYAPFNSYLIGQGGYNGSGQVNTYNGVNAVTVNPNSITQDNLTWERSIQSNIGVDAEFFKGRLMITADAYNRGTSDIFFDLNLPVTSGYAKVKTNAVDIRNLGIDLNLSGRVFNTDSKFQWNPRLIMSFNKNQIVSLPDGNRDIMVTDNNTGTTFILTKGRPIYEFFLVKSQGVYSTKDQIPFDPRTGDLITYWNGSVTAQPGSYRWIDQNFDYDVWDHFDKVRVGNPNPRVTGGFSNTFTYKNFSLEVYTTFVLGREVYNTYISGLLDRYKQLGTFSQTGLLDLNKLPIWRQPGDNAKYADLNPYGNYYYQFNNFSSAYMENGNYAKIKYINLAYNFPAKVLERFKLKRLQVYTIIDNVYSFQKSTLPDVEAVNELGVYSGDSYPVPRKFTFGLQASF</sequence>
<dbReference type="InterPro" id="IPR036942">
    <property type="entry name" value="Beta-barrel_TonB_sf"/>
</dbReference>
<dbReference type="InterPro" id="IPR023996">
    <property type="entry name" value="TonB-dep_OMP_SusC/RagA"/>
</dbReference>
<evidence type="ECO:0000259" key="9">
    <source>
        <dbReference type="Pfam" id="PF07715"/>
    </source>
</evidence>
<dbReference type="Gene3D" id="2.60.40.1120">
    <property type="entry name" value="Carboxypeptidase-like, regulatory domain"/>
    <property type="match status" value="1"/>
</dbReference>
<dbReference type="Pfam" id="PF07715">
    <property type="entry name" value="Plug"/>
    <property type="match status" value="1"/>
</dbReference>
<comment type="subcellular location">
    <subcellularLocation>
        <location evidence="1 7">Cell outer membrane</location>
        <topology evidence="1 7">Multi-pass membrane protein</topology>
    </subcellularLocation>
</comment>
<dbReference type="InterPro" id="IPR039426">
    <property type="entry name" value="TonB-dep_rcpt-like"/>
</dbReference>
<dbReference type="KEGG" id="psty:BFS30_14815"/>
<dbReference type="NCBIfam" id="TIGR04056">
    <property type="entry name" value="OMP_RagA_SusC"/>
    <property type="match status" value="1"/>
</dbReference>
<dbReference type="NCBIfam" id="TIGR04057">
    <property type="entry name" value="SusC_RagA_signa"/>
    <property type="match status" value="1"/>
</dbReference>
<feature type="chain" id="PRO_5009098648" description="TonB-dependent receptor plug domain-containing protein" evidence="8">
    <location>
        <begin position="24"/>
        <end position="1053"/>
    </location>
</feature>
<evidence type="ECO:0000256" key="5">
    <source>
        <dbReference type="ARBA" id="ARBA00023136"/>
    </source>
</evidence>